<reference evidence="1" key="1">
    <citation type="journal article" date="2015" name="Nature">
        <title>Complex archaea that bridge the gap between prokaryotes and eukaryotes.</title>
        <authorList>
            <person name="Spang A."/>
            <person name="Saw J.H."/>
            <person name="Jorgensen S.L."/>
            <person name="Zaremba-Niedzwiedzka K."/>
            <person name="Martijn J."/>
            <person name="Lind A.E."/>
            <person name="van Eijk R."/>
            <person name="Schleper C."/>
            <person name="Guy L."/>
            <person name="Ettema T.J."/>
        </authorList>
    </citation>
    <scope>NUCLEOTIDE SEQUENCE</scope>
</reference>
<proteinExistence type="predicted"/>
<comment type="caution">
    <text evidence="1">The sequence shown here is derived from an EMBL/GenBank/DDBJ whole genome shotgun (WGS) entry which is preliminary data.</text>
</comment>
<gene>
    <name evidence="1" type="ORF">LCGC14_2611780</name>
</gene>
<sequence length="292" mass="33045">MTTAEVQEEVNDMGEAHFAMKPEGLIPPGVYVFFSEPGTVKSTMALTFPGHLKAYDFDLGMQRAHGIRWEGEGASQKLVSILRDDITIERMLIPQKSLTTRYQKLQGFQEMWTKFTNDFNGDCENPDIKSIAWDTATVEWKLLQDAYLEELQDQNVRANQTVRKQLQQIEFGEPNQRQNMMFAAAKGGDKNLILTHHEADEYVPVLFNGQPVMDDEGRPRSAPSGRKMPDGFRYTLGKADWVFNTVIKQIAGMPAPVTTCVKSALGLELVGTTYTWWTYGFFEKCLKTLGKV</sequence>
<organism evidence="1">
    <name type="scientific">marine sediment metagenome</name>
    <dbReference type="NCBI Taxonomy" id="412755"/>
    <lineage>
        <taxon>unclassified sequences</taxon>
        <taxon>metagenomes</taxon>
        <taxon>ecological metagenomes</taxon>
    </lineage>
</organism>
<name>A0A0F9A5M8_9ZZZZ</name>
<accession>A0A0F9A5M8</accession>
<evidence type="ECO:0000313" key="1">
    <source>
        <dbReference type="EMBL" id="KKL04864.1"/>
    </source>
</evidence>
<dbReference type="EMBL" id="LAZR01044356">
    <property type="protein sequence ID" value="KKL04864.1"/>
    <property type="molecule type" value="Genomic_DNA"/>
</dbReference>
<dbReference type="AlphaFoldDB" id="A0A0F9A5M8"/>
<protein>
    <submittedName>
        <fullName evidence="1">Uncharacterized protein</fullName>
    </submittedName>
</protein>